<feature type="compositionally biased region" description="Basic and acidic residues" evidence="1">
    <location>
        <begin position="34"/>
        <end position="48"/>
    </location>
</feature>
<dbReference type="EMBL" id="JBHRUJ010000010">
    <property type="protein sequence ID" value="MFC3210689.1"/>
    <property type="molecule type" value="Genomic_DNA"/>
</dbReference>
<feature type="region of interest" description="Disordered" evidence="1">
    <location>
        <begin position="27"/>
        <end position="48"/>
    </location>
</feature>
<dbReference type="RefSeq" id="WP_377280315.1">
    <property type="nucleotide sequence ID" value="NZ_JBHRUJ010000010.1"/>
</dbReference>
<protein>
    <recommendedName>
        <fullName evidence="4">Relaxasome subunit MobC</fullName>
    </recommendedName>
</protein>
<proteinExistence type="predicted"/>
<organism evidence="2 3">
    <name type="scientific">Planomicrobium okeanokoites</name>
    <name type="common">Planococcus okeanokoites</name>
    <name type="synonym">Flavobacterium okeanokoites</name>
    <dbReference type="NCBI Taxonomy" id="244"/>
    <lineage>
        <taxon>Bacteria</taxon>
        <taxon>Bacillati</taxon>
        <taxon>Bacillota</taxon>
        <taxon>Bacilli</taxon>
        <taxon>Bacillales</taxon>
        <taxon>Caryophanaceae</taxon>
        <taxon>Planomicrobium</taxon>
    </lineage>
</organism>
<evidence type="ECO:0000313" key="3">
    <source>
        <dbReference type="Proteomes" id="UP001595625"/>
    </source>
</evidence>
<reference evidence="3" key="1">
    <citation type="journal article" date="2019" name="Int. J. Syst. Evol. Microbiol.">
        <title>The Global Catalogue of Microorganisms (GCM) 10K type strain sequencing project: providing services to taxonomists for standard genome sequencing and annotation.</title>
        <authorList>
            <consortium name="The Broad Institute Genomics Platform"/>
            <consortium name="The Broad Institute Genome Sequencing Center for Infectious Disease"/>
            <person name="Wu L."/>
            <person name="Ma J."/>
        </authorList>
    </citation>
    <scope>NUCLEOTIDE SEQUENCE [LARGE SCALE GENOMIC DNA]</scope>
    <source>
        <strain evidence="3">CCM 320</strain>
    </source>
</reference>
<comment type="caution">
    <text evidence="2">The sequence shown here is derived from an EMBL/GenBank/DDBJ whole genome shotgun (WGS) entry which is preliminary data.</text>
</comment>
<evidence type="ECO:0008006" key="4">
    <source>
        <dbReference type="Google" id="ProtNLM"/>
    </source>
</evidence>
<dbReference type="Proteomes" id="UP001595625">
    <property type="component" value="Unassembled WGS sequence"/>
</dbReference>
<sequence>MKRGITMSSSHDHLEQTKELKQRITELKRKKNRLQNEAKRRASWEQRKARTKRLIETGALAEKYFGLEQLSVAEREKVFQTFSAFVKGNMKKG</sequence>
<gene>
    <name evidence="2" type="ORF">ACFOEJ_06380</name>
</gene>
<name>A0ABV7KMU4_PLAOK</name>
<evidence type="ECO:0000256" key="1">
    <source>
        <dbReference type="SAM" id="MobiDB-lite"/>
    </source>
</evidence>
<keyword evidence="3" id="KW-1185">Reference proteome</keyword>
<evidence type="ECO:0000313" key="2">
    <source>
        <dbReference type="EMBL" id="MFC3210689.1"/>
    </source>
</evidence>
<feature type="region of interest" description="Disordered" evidence="1">
    <location>
        <begin position="1"/>
        <end position="20"/>
    </location>
</feature>
<feature type="compositionally biased region" description="Basic and acidic residues" evidence="1">
    <location>
        <begin position="10"/>
        <end position="20"/>
    </location>
</feature>
<accession>A0ABV7KMU4</accession>